<dbReference type="Proteomes" id="UP000428333">
    <property type="component" value="Linkage Group LG12"/>
</dbReference>
<dbReference type="InterPro" id="IPR041591">
    <property type="entry name" value="OCRE"/>
</dbReference>
<feature type="region of interest" description="Disordered" evidence="1">
    <location>
        <begin position="1"/>
        <end position="70"/>
    </location>
</feature>
<feature type="non-terminal residue" evidence="3">
    <location>
        <position position="1"/>
    </location>
</feature>
<dbReference type="InterPro" id="IPR039905">
    <property type="entry name" value="CD2BP2/Lin1"/>
</dbReference>
<gene>
    <name evidence="3" type="ORF">C3L33_19768</name>
</gene>
<reference evidence="3 4" key="1">
    <citation type="journal article" date="2019" name="Genome Biol. Evol.">
        <title>The Rhododendron genome and chromosomal organization provide insight into shared whole-genome duplications across the heath family (Ericaceae).</title>
        <authorList>
            <person name="Soza V.L."/>
            <person name="Lindsley D."/>
            <person name="Waalkes A."/>
            <person name="Ramage E."/>
            <person name="Patwardhan R.P."/>
            <person name="Burton J.N."/>
            <person name="Adey A."/>
            <person name="Kumar A."/>
            <person name="Qiu R."/>
            <person name="Shendure J."/>
            <person name="Hall B."/>
        </authorList>
    </citation>
    <scope>NUCLEOTIDE SEQUENCE [LARGE SCALE GENOMIC DNA]</scope>
    <source>
        <strain evidence="3">RSF 1966-606</strain>
    </source>
</reference>
<dbReference type="PANTHER" id="PTHR13138">
    <property type="entry name" value="PROTEIN LIN1"/>
    <property type="match status" value="1"/>
</dbReference>
<dbReference type="EMBL" id="QEFC01003433">
    <property type="protein sequence ID" value="KAE9448331.1"/>
    <property type="molecule type" value="Genomic_DNA"/>
</dbReference>
<proteinExistence type="predicted"/>
<keyword evidence="4" id="KW-1185">Reference proteome</keyword>
<name>A0A6A4KY28_9ERIC</name>
<feature type="compositionally biased region" description="Basic residues" evidence="1">
    <location>
        <begin position="25"/>
        <end position="37"/>
    </location>
</feature>
<accession>A0A6A4KY28</accession>
<evidence type="ECO:0000313" key="3">
    <source>
        <dbReference type="EMBL" id="KAE9448331.1"/>
    </source>
</evidence>
<feature type="compositionally biased region" description="Basic and acidic residues" evidence="1">
    <location>
        <begin position="38"/>
        <end position="51"/>
    </location>
</feature>
<dbReference type="PANTHER" id="PTHR13138:SF3">
    <property type="entry name" value="CD2 ANTIGEN CYTOPLASMIC TAIL-BINDING PROTEIN 2"/>
    <property type="match status" value="1"/>
</dbReference>
<evidence type="ECO:0000256" key="1">
    <source>
        <dbReference type="SAM" id="MobiDB-lite"/>
    </source>
</evidence>
<dbReference type="AlphaFoldDB" id="A0A6A4KY28"/>
<dbReference type="GO" id="GO:0005682">
    <property type="term" value="C:U5 snRNP"/>
    <property type="evidence" value="ECO:0007669"/>
    <property type="project" value="InterPro"/>
</dbReference>
<dbReference type="OrthoDB" id="331341at2759"/>
<feature type="domain" description="OCRE" evidence="2">
    <location>
        <begin position="391"/>
        <end position="439"/>
    </location>
</feature>
<sequence>MEEKPSRANLKRSFPEDDDSNKPPTQKRIRFPKGKKVKPGEEKVDVWKPSEDAQSAKNDPRRAAKERAMRRNQMTTELCSEENRGMVHDITSVEVKYAEGETFVEEGIRFEPFNLEQEREEGYFDEQGNFVEYIDNEIKDAWLDSVEVDTKLARKGFTVTHDKDNIEEDGDDELSSEEIGTIKRRIADALEPGETSLEARLKLVHDKFLYTVILLDLQSVQRRLCSVQILQALRRLKGTSNNKKEKMSPETKLRFDQLTEDAMKLMENDVYEEKQEVFEREAEGYERLARAREEGISMDTGKGNFNASFTNDFVANKTDLGGAFSVLNTAVGPSNLNIPTEGALPDGDDSLDMFAEDDESAAANPTTDGGHLVSGPDHDRIGQPLESGGWQNDYVFDDASGYYYSSSSGYYYDPSSGFYCCATSGQWYSYNEATGSYNEIQEAQPYNEIQEAPVGIS</sequence>
<protein>
    <recommendedName>
        <fullName evidence="2">OCRE domain-containing protein</fullName>
    </recommendedName>
</protein>
<evidence type="ECO:0000313" key="4">
    <source>
        <dbReference type="Proteomes" id="UP000428333"/>
    </source>
</evidence>
<feature type="compositionally biased region" description="Basic and acidic residues" evidence="1">
    <location>
        <begin position="58"/>
        <end position="69"/>
    </location>
</feature>
<evidence type="ECO:0000259" key="2">
    <source>
        <dbReference type="Pfam" id="PF17780"/>
    </source>
</evidence>
<dbReference type="Pfam" id="PF17780">
    <property type="entry name" value="OCRE"/>
    <property type="match status" value="1"/>
</dbReference>
<organism evidence="3 4">
    <name type="scientific">Rhododendron williamsianum</name>
    <dbReference type="NCBI Taxonomy" id="262921"/>
    <lineage>
        <taxon>Eukaryota</taxon>
        <taxon>Viridiplantae</taxon>
        <taxon>Streptophyta</taxon>
        <taxon>Embryophyta</taxon>
        <taxon>Tracheophyta</taxon>
        <taxon>Spermatophyta</taxon>
        <taxon>Magnoliopsida</taxon>
        <taxon>eudicotyledons</taxon>
        <taxon>Gunneridae</taxon>
        <taxon>Pentapetalae</taxon>
        <taxon>asterids</taxon>
        <taxon>Ericales</taxon>
        <taxon>Ericaceae</taxon>
        <taxon>Ericoideae</taxon>
        <taxon>Rhodoreae</taxon>
        <taxon>Rhododendron</taxon>
    </lineage>
</organism>
<comment type="caution">
    <text evidence="3">The sequence shown here is derived from an EMBL/GenBank/DDBJ whole genome shotgun (WGS) entry which is preliminary data.</text>
</comment>